<protein>
    <submittedName>
        <fullName evidence="1">Uncharacterized protein</fullName>
    </submittedName>
</protein>
<proteinExistence type="predicted"/>
<organism evidence="1 2">
    <name type="scientific">Melastoma candidum</name>
    <dbReference type="NCBI Taxonomy" id="119954"/>
    <lineage>
        <taxon>Eukaryota</taxon>
        <taxon>Viridiplantae</taxon>
        <taxon>Streptophyta</taxon>
        <taxon>Embryophyta</taxon>
        <taxon>Tracheophyta</taxon>
        <taxon>Spermatophyta</taxon>
        <taxon>Magnoliopsida</taxon>
        <taxon>eudicotyledons</taxon>
        <taxon>Gunneridae</taxon>
        <taxon>Pentapetalae</taxon>
        <taxon>rosids</taxon>
        <taxon>malvids</taxon>
        <taxon>Myrtales</taxon>
        <taxon>Melastomataceae</taxon>
        <taxon>Melastomatoideae</taxon>
        <taxon>Melastomateae</taxon>
        <taxon>Melastoma</taxon>
    </lineage>
</organism>
<evidence type="ECO:0000313" key="2">
    <source>
        <dbReference type="Proteomes" id="UP001057402"/>
    </source>
</evidence>
<reference evidence="2" key="1">
    <citation type="journal article" date="2023" name="Front. Plant Sci.">
        <title>Chromosomal-level genome assembly of Melastoma candidum provides insights into trichome evolution.</title>
        <authorList>
            <person name="Zhong Y."/>
            <person name="Wu W."/>
            <person name="Sun C."/>
            <person name="Zou P."/>
            <person name="Liu Y."/>
            <person name="Dai S."/>
            <person name="Zhou R."/>
        </authorList>
    </citation>
    <scope>NUCLEOTIDE SEQUENCE [LARGE SCALE GENOMIC DNA]</scope>
</reference>
<dbReference type="EMBL" id="CM042883">
    <property type="protein sequence ID" value="KAI4374054.1"/>
    <property type="molecule type" value="Genomic_DNA"/>
</dbReference>
<comment type="caution">
    <text evidence="1">The sequence shown here is derived from an EMBL/GenBank/DDBJ whole genome shotgun (WGS) entry which is preliminary data.</text>
</comment>
<name>A0ACB9R5C0_9MYRT</name>
<gene>
    <name evidence="1" type="ORF">MLD38_012098</name>
</gene>
<accession>A0ACB9R5C0</accession>
<evidence type="ECO:0000313" key="1">
    <source>
        <dbReference type="EMBL" id="KAI4374054.1"/>
    </source>
</evidence>
<sequence length="1442" mass="161715">MLSELIDLPNWPWSSQVVRFSGIKYSRKHETLSDSYETFGNKLMGCFTGPVRTIIKAKSSRWVNVLDGVDGYIMPGSMTLLIGPPGSGKSTLLEIIAGRAPGNRNSRFEGSVLYNDRHIPFLTVKETLEFARDCTQGLRPENFTPQMRKFFAHALVEGQDPFLEYVLAILGLKQVENELAGEGISETDRQKLTAAELALGTYSLMLYDQPLAGTDLAATYDLVDTIRTISRIQQSSAIMSLTQLSQEIFDLFDRVILLSGGRILFQGPRQDAIPYFTNLGYMKHPNIESHEFLVDIAAGDGAEYVVPGATSLSIDELVECYKAADHYQDVLRIVGGDYVKHTYWVESEPGLGLTLKTPSKYLSAIDALPRRQTELIVAKLSSKVGQSGGMQSTGRVQVGDVVTGISINNEEMQYLVVGPKRTQRERATKVFSLLKQARGHIRLQVERVKEEEEDENQIQWKQFQRPFVQSWFESTRTLIKRQIKVTKRLQALIKLRLFQAMILGLFGGTLFYMLGGKYDQQKMNSVRALGFVSTMSIMLINLVQLPLYMLQRPIFYKHRAQKFFRPSSYLVAHCVVNVPQTLAEAFAYTISVYFLAGLSLAGNGMPFFKYLLLLFMVAYFGSSVFFFLSTVSSIPEVGNALAGLLVSIFLLFSGFVIYPSNVPTALKWLVYANPIHWANVSFCKIQFENYLDPCSKYESELPFCSRYPHMTVGKAYVTFFELSKDTERPWMPYVIISAWILLANSLALLGLKMIQFAGVNQSLPSSTASPIISKYREDTESEYNSFQSLSDHARHLRITPYSGQRSCGMIKDTSGVERWIQEFRVELEKNELGIPVKPLSIVFEDLSFRRHTKDAEENAPEFRDITGYARPKDKLALLGGAKTIKSTLLKCLAGREPLAGTLDGNLLANGVKVGTGYARRIGYVERLDAHQPYLTIRETLQFSAALRLDQSITAESRHIHVELVLDQLDLLPYSNRLVGSLRDATGKTYEIAKKITIAVELASNPSVLLLEEPLAGLDSRGTQEILSILSRVSESGRVVIASLEYPNTRVLESFDLALILTHDGRQAYFGSVGLDCNEILDYFLSIPKAPRYSKRAGPVSFVLATLGLGVKKRAIPTHNFPEIYNASTLQEANSREISRIKVLHSDRRSAGSSSIYSASYSLQASVVLMRTQRLLWRNVQYTYGRLTGCIMIGLLMGSLYYKIEFTDVYGLTSRSLYIYMQVILVGVISANNIIPQLGTDRLVYFREKRAGMYLPIFYPISWAVGEIPYFFMATLAVVGIGNGMAGIGTGSAHEFLTYWMVLFVFTLCVTYFGMMITFLAPVPTLAAFAVSILTSFWVSASGVVVLLSDIRFYKWMYWSNPFQYALSLMTSISFYCDSSKADNRCPRLTDGSYVWERLSAVRSLSYDRRGTDTAILSSLCLLFATLAFLFFVVLKHNSPPQI</sequence>
<dbReference type="Proteomes" id="UP001057402">
    <property type="component" value="Chromosome 4"/>
</dbReference>
<keyword evidence="2" id="KW-1185">Reference proteome</keyword>